<comment type="caution">
    <text evidence="1">The sequence shown here is derived from an EMBL/GenBank/DDBJ whole genome shotgun (WGS) entry which is preliminary data.</text>
</comment>
<dbReference type="EMBL" id="WIWT01000149">
    <property type="protein sequence ID" value="KAF3197805.1"/>
    <property type="molecule type" value="Genomic_DNA"/>
</dbReference>
<dbReference type="Proteomes" id="UP000614610">
    <property type="component" value="Unassembled WGS sequence"/>
</dbReference>
<accession>A0A8H8UT06</accession>
<protein>
    <submittedName>
        <fullName evidence="1">Uncharacterized protein</fullName>
    </submittedName>
</protein>
<evidence type="ECO:0000313" key="1">
    <source>
        <dbReference type="EMBL" id="KAF3197805.1"/>
    </source>
</evidence>
<dbReference type="AlphaFoldDB" id="A0A8H8UT06"/>
<sequence length="59" mass="6426">MPLFHLIWSGRVHLGDKRYSKSSGSSSPLEAKIKTVLIGCVETKGLTGYPFSMDSGAKR</sequence>
<gene>
    <name evidence="1" type="ORF">TWF679_002640</name>
</gene>
<evidence type="ECO:0000313" key="2">
    <source>
        <dbReference type="Proteomes" id="UP000614610"/>
    </source>
</evidence>
<reference evidence="1" key="1">
    <citation type="submission" date="2019-06" db="EMBL/GenBank/DDBJ databases">
        <authorList>
            <person name="Palmer J.M."/>
        </authorList>
    </citation>
    <scope>NUCLEOTIDE SEQUENCE</scope>
    <source>
        <strain evidence="1">TWF679</strain>
    </source>
</reference>
<proteinExistence type="predicted"/>
<name>A0A8H8UT06_ORBOL</name>
<organism evidence="1 2">
    <name type="scientific">Orbilia oligospora</name>
    <name type="common">Nematode-trapping fungus</name>
    <name type="synonym">Arthrobotrys oligospora</name>
    <dbReference type="NCBI Taxonomy" id="2813651"/>
    <lineage>
        <taxon>Eukaryota</taxon>
        <taxon>Fungi</taxon>
        <taxon>Dikarya</taxon>
        <taxon>Ascomycota</taxon>
        <taxon>Pezizomycotina</taxon>
        <taxon>Orbiliomycetes</taxon>
        <taxon>Orbiliales</taxon>
        <taxon>Orbiliaceae</taxon>
        <taxon>Orbilia</taxon>
    </lineage>
</organism>